<comment type="subcellular location">
    <subcellularLocation>
        <location evidence="2">Membrane</location>
        <topology evidence="2">Single-pass membrane protein</topology>
    </subcellularLocation>
</comment>
<dbReference type="PROSITE" id="PS51873">
    <property type="entry name" value="TRIAD"/>
    <property type="match status" value="1"/>
</dbReference>
<evidence type="ECO:0000256" key="15">
    <source>
        <dbReference type="SAM" id="Phobius"/>
    </source>
</evidence>
<evidence type="ECO:0000256" key="12">
    <source>
        <dbReference type="ARBA" id="ARBA00022989"/>
    </source>
</evidence>
<dbReference type="GO" id="GO:0061630">
    <property type="term" value="F:ubiquitin protein ligase activity"/>
    <property type="evidence" value="ECO:0007669"/>
    <property type="project" value="UniProtKB-EC"/>
</dbReference>
<protein>
    <recommendedName>
        <fullName evidence="4">RBR-type E3 ubiquitin transferase</fullName>
        <ecNumber evidence="4">2.3.2.31</ecNumber>
    </recommendedName>
</protein>
<keyword evidence="12 15" id="KW-1133">Transmembrane helix</keyword>
<dbReference type="EMBL" id="CDMZ01000577">
    <property type="protein sequence ID" value="CEM17271.1"/>
    <property type="molecule type" value="Genomic_DNA"/>
</dbReference>
<dbReference type="CDD" id="cd20335">
    <property type="entry name" value="BRcat_RBR"/>
    <property type="match status" value="1"/>
</dbReference>
<dbReference type="GO" id="GO:0016567">
    <property type="term" value="P:protein ubiquitination"/>
    <property type="evidence" value="ECO:0007669"/>
    <property type="project" value="InterPro"/>
</dbReference>
<comment type="pathway">
    <text evidence="3">Protein modification; protein ubiquitination.</text>
</comment>
<dbReference type="EC" id="2.3.2.31" evidence="4"/>
<evidence type="ECO:0000256" key="1">
    <source>
        <dbReference type="ARBA" id="ARBA00001798"/>
    </source>
</evidence>
<keyword evidence="7" id="KW-0479">Metal-binding</keyword>
<keyword evidence="5" id="KW-0808">Transferase</keyword>
<gene>
    <name evidence="17" type="ORF">Cvel_18414</name>
</gene>
<dbReference type="AlphaFoldDB" id="A0A0G4FSM7"/>
<dbReference type="Pfam" id="PF22191">
    <property type="entry name" value="IBR_1"/>
    <property type="match status" value="1"/>
</dbReference>
<evidence type="ECO:0000256" key="4">
    <source>
        <dbReference type="ARBA" id="ARBA00012251"/>
    </source>
</evidence>
<reference evidence="17" key="1">
    <citation type="submission" date="2014-11" db="EMBL/GenBank/DDBJ databases">
        <authorList>
            <person name="Otto D Thomas"/>
            <person name="Naeem Raeece"/>
        </authorList>
    </citation>
    <scope>NUCLEOTIDE SEQUENCE</scope>
</reference>
<evidence type="ECO:0000256" key="6">
    <source>
        <dbReference type="ARBA" id="ARBA00022692"/>
    </source>
</evidence>
<feature type="compositionally biased region" description="Basic and acidic residues" evidence="14">
    <location>
        <begin position="7"/>
        <end position="25"/>
    </location>
</feature>
<evidence type="ECO:0000259" key="16">
    <source>
        <dbReference type="PROSITE" id="PS51873"/>
    </source>
</evidence>
<dbReference type="CDD" id="cd20336">
    <property type="entry name" value="Rcat_RBR"/>
    <property type="match status" value="1"/>
</dbReference>
<evidence type="ECO:0000256" key="5">
    <source>
        <dbReference type="ARBA" id="ARBA00022679"/>
    </source>
</evidence>
<accession>A0A0G4FSM7</accession>
<feature type="transmembrane region" description="Helical" evidence="15">
    <location>
        <begin position="689"/>
        <end position="711"/>
    </location>
</feature>
<evidence type="ECO:0000256" key="9">
    <source>
        <dbReference type="ARBA" id="ARBA00022771"/>
    </source>
</evidence>
<dbReference type="GO" id="GO:0008270">
    <property type="term" value="F:zinc ion binding"/>
    <property type="evidence" value="ECO:0007669"/>
    <property type="project" value="UniProtKB-KW"/>
</dbReference>
<proteinExistence type="predicted"/>
<keyword evidence="13 15" id="KW-0472">Membrane</keyword>
<dbReference type="PANTHER" id="PTHR11685">
    <property type="entry name" value="RBR FAMILY RING FINGER AND IBR DOMAIN-CONTAINING"/>
    <property type="match status" value="1"/>
</dbReference>
<evidence type="ECO:0000256" key="2">
    <source>
        <dbReference type="ARBA" id="ARBA00004167"/>
    </source>
</evidence>
<evidence type="ECO:0000256" key="14">
    <source>
        <dbReference type="SAM" id="MobiDB-lite"/>
    </source>
</evidence>
<feature type="transmembrane region" description="Helical" evidence="15">
    <location>
        <begin position="731"/>
        <end position="764"/>
    </location>
</feature>
<evidence type="ECO:0000256" key="7">
    <source>
        <dbReference type="ARBA" id="ARBA00022723"/>
    </source>
</evidence>
<evidence type="ECO:0000256" key="13">
    <source>
        <dbReference type="ARBA" id="ARBA00023136"/>
    </source>
</evidence>
<dbReference type="GO" id="GO:0005737">
    <property type="term" value="C:cytoplasm"/>
    <property type="evidence" value="ECO:0007669"/>
    <property type="project" value="UniProtKB-ARBA"/>
</dbReference>
<keyword evidence="11" id="KW-0862">Zinc</keyword>
<evidence type="ECO:0000256" key="11">
    <source>
        <dbReference type="ARBA" id="ARBA00022833"/>
    </source>
</evidence>
<keyword evidence="9" id="KW-0863">Zinc-finger</keyword>
<feature type="domain" description="RING-type" evidence="16">
    <location>
        <begin position="413"/>
        <end position="672"/>
    </location>
</feature>
<name>A0A0G4FSM7_9ALVE</name>
<feature type="compositionally biased region" description="Low complexity" evidence="14">
    <location>
        <begin position="199"/>
        <end position="218"/>
    </location>
</feature>
<dbReference type="InterPro" id="IPR013083">
    <property type="entry name" value="Znf_RING/FYVE/PHD"/>
</dbReference>
<keyword evidence="6 15" id="KW-0812">Transmembrane</keyword>
<dbReference type="VEuPathDB" id="CryptoDB:Cvel_18414"/>
<dbReference type="GO" id="GO:0031090">
    <property type="term" value="C:organelle membrane"/>
    <property type="evidence" value="ECO:0007669"/>
    <property type="project" value="UniProtKB-ARBA"/>
</dbReference>
<dbReference type="SUPFAM" id="SSF57850">
    <property type="entry name" value="RING/U-box"/>
    <property type="match status" value="2"/>
</dbReference>
<evidence type="ECO:0000313" key="17">
    <source>
        <dbReference type="EMBL" id="CEM17271.1"/>
    </source>
</evidence>
<evidence type="ECO:0000256" key="3">
    <source>
        <dbReference type="ARBA" id="ARBA00004906"/>
    </source>
</evidence>
<evidence type="ECO:0000256" key="10">
    <source>
        <dbReference type="ARBA" id="ARBA00022786"/>
    </source>
</evidence>
<sequence length="783" mass="84396">MEVADSLSERGDGNDRPRRQEKNDADGGVSTLHVAAQLTPCQAAGDEQTPQSEVGERVNTETAGEGDGSEPACREVMPMSSADVCCCGGRLHVLSLPTETPGQTTRAQSIIEDALPPTLTTRVPLPTPSASTALQIQTAALEWRTSHNSANLPRSLSEPDFCLAQALQARLPQEAAPFRLPSRPHLSVRGDKSAFVPSSLSFAPPSSSSSSLASADSPGEAQSHPPVKAAGSGIRLPPSIALRASAPRPTMTEDMETGGGVLVAGGDAEEREKEEVVEIELDPSYKKAQEGALIFEPENPPGGRRGGKPTSSPLVLSRSPVGALSLSGVVAELTELSAVDEALLFVTGELSMPHSRQQAQADSLAIVPIEELDPDQMERGMGGASDMAEGTPRVASESRVAVSVGMGGREISSRVVCLICYDKFAPSEICTKLSCHKKHPFCTQCVSEFLRVQIEDGKVESLGCPMGFRCERLLSDVHIKELVSAQVYAKLERFRRRRRLSRDSRVIWCPSPDCEGYIKTPMLAAFCLSMMSCWRRPAVGARRGATLPLCCGSCIGGGGRNRTPEADCPVCKTSLCSLCGTPAHRGQPCPAPSPVELAEAGSDAGMGLGAYTREEGHVVQLCPRCGVRTEKTGGCNHITCTSCRLDWCWLCRREYSDIHYKPWNLFGCPGMQSIGLQPSGILTRLGMKAVLFIGLLLLLPFVLAFGFSVVFVQGSLERSRTLRRLVNRGSFVTAFFVTLGLWLLGLILTPLALPFALVFFCWEADRRRRLHRRRRPRPMILPL</sequence>
<dbReference type="InterPro" id="IPR031127">
    <property type="entry name" value="E3_UB_ligase_RBR"/>
</dbReference>
<keyword evidence="8" id="KW-0677">Repeat</keyword>
<keyword evidence="10" id="KW-0833">Ubl conjugation pathway</keyword>
<feature type="region of interest" description="Disordered" evidence="14">
    <location>
        <begin position="295"/>
        <end position="314"/>
    </location>
</feature>
<dbReference type="FunFam" id="3.30.40.10:FF:000051">
    <property type="entry name" value="RBR-type E3 ubiquitin transferase"/>
    <property type="match status" value="1"/>
</dbReference>
<evidence type="ECO:0000256" key="8">
    <source>
        <dbReference type="ARBA" id="ARBA00022737"/>
    </source>
</evidence>
<dbReference type="InterPro" id="IPR044066">
    <property type="entry name" value="TRIAD_supradom"/>
</dbReference>
<feature type="region of interest" description="Disordered" evidence="14">
    <location>
        <begin position="199"/>
        <end position="240"/>
    </location>
</feature>
<feature type="region of interest" description="Disordered" evidence="14">
    <location>
        <begin position="1"/>
        <end position="72"/>
    </location>
</feature>
<dbReference type="Gene3D" id="3.30.40.10">
    <property type="entry name" value="Zinc/RING finger domain, C3HC4 (zinc finger)"/>
    <property type="match status" value="1"/>
</dbReference>
<organism evidence="17">
    <name type="scientific">Chromera velia CCMP2878</name>
    <dbReference type="NCBI Taxonomy" id="1169474"/>
    <lineage>
        <taxon>Eukaryota</taxon>
        <taxon>Sar</taxon>
        <taxon>Alveolata</taxon>
        <taxon>Colpodellida</taxon>
        <taxon>Chromeraceae</taxon>
        <taxon>Chromera</taxon>
    </lineage>
</organism>
<comment type="catalytic activity">
    <reaction evidence="1">
        <text>[E2 ubiquitin-conjugating enzyme]-S-ubiquitinyl-L-cysteine + [acceptor protein]-L-lysine = [E2 ubiquitin-conjugating enzyme]-L-cysteine + [acceptor protein]-N(6)-ubiquitinyl-L-lysine.</text>
        <dbReference type="EC" id="2.3.2.31"/>
    </reaction>
</comment>
<dbReference type="Gene3D" id="1.20.120.1750">
    <property type="match status" value="1"/>
</dbReference>